<feature type="compositionally biased region" description="Acidic residues" evidence="1">
    <location>
        <begin position="177"/>
        <end position="196"/>
    </location>
</feature>
<feature type="compositionally biased region" description="Acidic residues" evidence="1">
    <location>
        <begin position="124"/>
        <end position="140"/>
    </location>
</feature>
<accession>A0ABR0K6J4</accession>
<feature type="compositionally biased region" description="Polar residues" evidence="1">
    <location>
        <begin position="158"/>
        <end position="168"/>
    </location>
</feature>
<sequence length="277" mass="30513">MSSPLTPRPGAQGQQPKQMSSRLLTMKFMQNASNTSRKPTTPASEPSLKRRKTDHTPDSSAPTTPASEPKAFVDRSEVRAALKAESAYEALVASRRAELGFANNEYETQWVLDVKLPVQNGGEATEEDAESSQDEEDEWPESNGRQTYGSFKRKKNAGTASSTTNTPARQGPAIDLISDEDEDEDEEEGELTDSDEDTRPAPSQQKKRKAAVMDLTDDAAMSALDTVDLSRSSYARSKGAHGAPARPFQRDRGSHPKDRRGEKHPKKNKNPNRSKKR</sequence>
<gene>
    <name evidence="2" type="ORF">LTR24_006563</name>
</gene>
<feature type="compositionally biased region" description="Basic and acidic residues" evidence="1">
    <location>
        <begin position="248"/>
        <end position="261"/>
    </location>
</feature>
<evidence type="ECO:0000256" key="1">
    <source>
        <dbReference type="SAM" id="MobiDB-lite"/>
    </source>
</evidence>
<proteinExistence type="predicted"/>
<name>A0ABR0K6J4_9EURO</name>
<feature type="compositionally biased region" description="Basic residues" evidence="1">
    <location>
        <begin position="262"/>
        <end position="277"/>
    </location>
</feature>
<dbReference type="Proteomes" id="UP001345013">
    <property type="component" value="Unassembled WGS sequence"/>
</dbReference>
<evidence type="ECO:0000313" key="3">
    <source>
        <dbReference type="Proteomes" id="UP001345013"/>
    </source>
</evidence>
<evidence type="ECO:0000313" key="2">
    <source>
        <dbReference type="EMBL" id="KAK5087603.1"/>
    </source>
</evidence>
<feature type="region of interest" description="Disordered" evidence="1">
    <location>
        <begin position="117"/>
        <end position="212"/>
    </location>
</feature>
<organism evidence="2 3">
    <name type="scientific">Lithohypha guttulata</name>
    <dbReference type="NCBI Taxonomy" id="1690604"/>
    <lineage>
        <taxon>Eukaryota</taxon>
        <taxon>Fungi</taxon>
        <taxon>Dikarya</taxon>
        <taxon>Ascomycota</taxon>
        <taxon>Pezizomycotina</taxon>
        <taxon>Eurotiomycetes</taxon>
        <taxon>Chaetothyriomycetidae</taxon>
        <taxon>Chaetothyriales</taxon>
        <taxon>Trichomeriaceae</taxon>
        <taxon>Lithohypha</taxon>
    </lineage>
</organism>
<protein>
    <submittedName>
        <fullName evidence="2">Uncharacterized protein</fullName>
    </submittedName>
</protein>
<keyword evidence="3" id="KW-1185">Reference proteome</keyword>
<feature type="compositionally biased region" description="Polar residues" evidence="1">
    <location>
        <begin position="12"/>
        <end position="44"/>
    </location>
</feature>
<feature type="region of interest" description="Disordered" evidence="1">
    <location>
        <begin position="233"/>
        <end position="277"/>
    </location>
</feature>
<feature type="region of interest" description="Disordered" evidence="1">
    <location>
        <begin position="1"/>
        <end position="73"/>
    </location>
</feature>
<reference evidence="2 3" key="1">
    <citation type="submission" date="2023-08" db="EMBL/GenBank/DDBJ databases">
        <title>Black Yeasts Isolated from many extreme environments.</title>
        <authorList>
            <person name="Coleine C."/>
            <person name="Stajich J.E."/>
            <person name="Selbmann L."/>
        </authorList>
    </citation>
    <scope>NUCLEOTIDE SEQUENCE [LARGE SCALE GENOMIC DNA]</scope>
    <source>
        <strain evidence="2 3">CCFEE 5885</strain>
    </source>
</reference>
<comment type="caution">
    <text evidence="2">The sequence shown here is derived from an EMBL/GenBank/DDBJ whole genome shotgun (WGS) entry which is preliminary data.</text>
</comment>
<dbReference type="EMBL" id="JAVRRG010000086">
    <property type="protein sequence ID" value="KAK5087603.1"/>
    <property type="molecule type" value="Genomic_DNA"/>
</dbReference>